<comment type="caution">
    <text evidence="1">The sequence shown here is derived from an EMBL/GenBank/DDBJ whole genome shotgun (WGS) entry which is preliminary data.</text>
</comment>
<sequence>MGTMNLIKGHCEAPEGCLMSYSVNNRHFPGQNLARTEFSRLASTFKTSQIPEVSDKEVGLGTKALDVFLTPYLAPDAIVDAKVAENVFPLAIAAIAESENLFSDWVGKRSLSRMSSFTRTAILHLWKT</sequence>
<keyword evidence="2" id="KW-1185">Reference proteome</keyword>
<name>A0ABS8WUN4_DATST</name>
<organism evidence="1 2">
    <name type="scientific">Datura stramonium</name>
    <name type="common">Jimsonweed</name>
    <name type="synonym">Common thornapple</name>
    <dbReference type="NCBI Taxonomy" id="4076"/>
    <lineage>
        <taxon>Eukaryota</taxon>
        <taxon>Viridiplantae</taxon>
        <taxon>Streptophyta</taxon>
        <taxon>Embryophyta</taxon>
        <taxon>Tracheophyta</taxon>
        <taxon>Spermatophyta</taxon>
        <taxon>Magnoliopsida</taxon>
        <taxon>eudicotyledons</taxon>
        <taxon>Gunneridae</taxon>
        <taxon>Pentapetalae</taxon>
        <taxon>asterids</taxon>
        <taxon>lamiids</taxon>
        <taxon>Solanales</taxon>
        <taxon>Solanaceae</taxon>
        <taxon>Solanoideae</taxon>
        <taxon>Datureae</taxon>
        <taxon>Datura</taxon>
    </lineage>
</organism>
<dbReference type="Proteomes" id="UP000823775">
    <property type="component" value="Unassembled WGS sequence"/>
</dbReference>
<gene>
    <name evidence="1" type="ORF">HAX54_003987</name>
</gene>
<protein>
    <submittedName>
        <fullName evidence="1">Uncharacterized protein</fullName>
    </submittedName>
</protein>
<proteinExistence type="predicted"/>
<reference evidence="1 2" key="1">
    <citation type="journal article" date="2021" name="BMC Genomics">
        <title>Datura genome reveals duplications of psychoactive alkaloid biosynthetic genes and high mutation rate following tissue culture.</title>
        <authorList>
            <person name="Rajewski A."/>
            <person name="Carter-House D."/>
            <person name="Stajich J."/>
            <person name="Litt A."/>
        </authorList>
    </citation>
    <scope>NUCLEOTIDE SEQUENCE [LARGE SCALE GENOMIC DNA]</scope>
    <source>
        <strain evidence="1">AR-01</strain>
    </source>
</reference>
<evidence type="ECO:0000313" key="1">
    <source>
        <dbReference type="EMBL" id="MCE3215881.1"/>
    </source>
</evidence>
<evidence type="ECO:0000313" key="2">
    <source>
        <dbReference type="Proteomes" id="UP000823775"/>
    </source>
</evidence>
<accession>A0ABS8WUN4</accession>
<dbReference type="EMBL" id="JACEIK010011800">
    <property type="protein sequence ID" value="MCE3215881.1"/>
    <property type="molecule type" value="Genomic_DNA"/>
</dbReference>